<dbReference type="Proteomes" id="UP001189429">
    <property type="component" value="Unassembled WGS sequence"/>
</dbReference>
<feature type="transmembrane region" description="Helical" evidence="7">
    <location>
        <begin position="382"/>
        <end position="403"/>
    </location>
</feature>
<evidence type="ECO:0000313" key="9">
    <source>
        <dbReference type="Proteomes" id="UP001189429"/>
    </source>
</evidence>
<gene>
    <name evidence="8" type="ORF">PCOR1329_LOCUS24152</name>
</gene>
<keyword evidence="3 7" id="KW-1133">Transmembrane helix</keyword>
<evidence type="ECO:0000313" key="8">
    <source>
        <dbReference type="EMBL" id="CAK0823448.1"/>
    </source>
</evidence>
<evidence type="ECO:0000256" key="1">
    <source>
        <dbReference type="ARBA" id="ARBA00004370"/>
    </source>
</evidence>
<evidence type="ECO:0008006" key="10">
    <source>
        <dbReference type="Google" id="ProtNLM"/>
    </source>
</evidence>
<organism evidence="8 9">
    <name type="scientific">Prorocentrum cordatum</name>
    <dbReference type="NCBI Taxonomy" id="2364126"/>
    <lineage>
        <taxon>Eukaryota</taxon>
        <taxon>Sar</taxon>
        <taxon>Alveolata</taxon>
        <taxon>Dinophyceae</taxon>
        <taxon>Prorocentrales</taxon>
        <taxon>Prorocentraceae</taxon>
        <taxon>Prorocentrum</taxon>
    </lineage>
</organism>
<proteinExistence type="inferred from homology"/>
<keyword evidence="9" id="KW-1185">Reference proteome</keyword>
<evidence type="ECO:0000256" key="6">
    <source>
        <dbReference type="SAM" id="MobiDB-lite"/>
    </source>
</evidence>
<feature type="transmembrane region" description="Helical" evidence="7">
    <location>
        <begin position="179"/>
        <end position="196"/>
    </location>
</feature>
<keyword evidence="2 7" id="KW-0812">Transmembrane</keyword>
<dbReference type="InterPro" id="IPR021134">
    <property type="entry name" value="Bestrophin-like"/>
</dbReference>
<feature type="transmembrane region" description="Helical" evidence="7">
    <location>
        <begin position="216"/>
        <end position="237"/>
    </location>
</feature>
<dbReference type="Pfam" id="PF01062">
    <property type="entry name" value="Bestrophin"/>
    <property type="match status" value="1"/>
</dbReference>
<keyword evidence="4 7" id="KW-0472">Membrane</keyword>
<comment type="subcellular location">
    <subcellularLocation>
        <location evidence="1">Membrane</location>
    </subcellularLocation>
</comment>
<reference evidence="8" key="1">
    <citation type="submission" date="2023-10" db="EMBL/GenBank/DDBJ databases">
        <authorList>
            <person name="Chen Y."/>
            <person name="Shah S."/>
            <person name="Dougan E. K."/>
            <person name="Thang M."/>
            <person name="Chan C."/>
        </authorList>
    </citation>
    <scope>NUCLEOTIDE SEQUENCE [LARGE SCALE GENOMIC DNA]</scope>
</reference>
<sequence length="508" mass="56156">MPRARLLRATYPAGPRPAPPLLPPPSSHRQRRQRAAAMLGASSVPSLVELPAAGPKAESRMRPSTTFPGPESRAGRPFSRWTPEGDEPLGGRQRALTADDPVTQPGYGWEREMATPGRTLPEICFASFPNLNINSNRYVKYVDKNVLNYDSEGIMGCLGVFVAAAARGSVIRTATLRRAAVLTWLVAGALLALLLLLGVDVQSEDVENVKAMITDFHNLCSFLLGFFLSTCYARWWAIRAEGIGGLWGALDDIIMIVGALFPQDSEEDRAVRERVLRWGVLSHELMYKQIRSEDDFQDLVDKGLLLQEEAAIIGPLSSRPQCVWAWMCSYMAHLAYGEAAHGGSRMPHAVTMFPKLLDFCCAARDSIGKLFTYTDSQVPFRYVHILSLIVWVHNMVQALASAVRFAFECQNNHHWVSGVLSEMVFLMFYPVVYTSLLHVGVGMLNPVRSASDVDFPQAAYTSYMLAENRSFIRSCAPPAGPPYCPGRPPVWNHEQATSFATKPSRVPA</sequence>
<accession>A0ABN9RVR5</accession>
<name>A0ABN9RVR5_9DINO</name>
<feature type="compositionally biased region" description="Pro residues" evidence="6">
    <location>
        <begin position="14"/>
        <end position="26"/>
    </location>
</feature>
<dbReference type="PANTHER" id="PTHR10736">
    <property type="entry name" value="BESTROPHIN"/>
    <property type="match status" value="1"/>
</dbReference>
<dbReference type="EMBL" id="CAUYUJ010008279">
    <property type="protein sequence ID" value="CAK0823448.1"/>
    <property type="molecule type" value="Genomic_DNA"/>
</dbReference>
<dbReference type="InterPro" id="IPR000615">
    <property type="entry name" value="Bestrophin"/>
</dbReference>
<evidence type="ECO:0000256" key="2">
    <source>
        <dbReference type="ARBA" id="ARBA00022692"/>
    </source>
</evidence>
<feature type="transmembrane region" description="Helical" evidence="7">
    <location>
        <begin position="423"/>
        <end position="444"/>
    </location>
</feature>
<evidence type="ECO:0000256" key="3">
    <source>
        <dbReference type="ARBA" id="ARBA00022989"/>
    </source>
</evidence>
<evidence type="ECO:0000256" key="5">
    <source>
        <dbReference type="ARBA" id="ARBA00034769"/>
    </source>
</evidence>
<feature type="region of interest" description="Disordered" evidence="6">
    <location>
        <begin position="1"/>
        <end position="108"/>
    </location>
</feature>
<protein>
    <recommendedName>
        <fullName evidence="10">Bestrophin homolog</fullName>
    </recommendedName>
</protein>
<dbReference type="PANTHER" id="PTHR10736:SF0">
    <property type="entry name" value="BESTROPHIN HOMOLOG"/>
    <property type="match status" value="1"/>
</dbReference>
<comment type="caution">
    <text evidence="8">The sequence shown here is derived from an EMBL/GenBank/DDBJ whole genome shotgun (WGS) entry which is preliminary data.</text>
</comment>
<evidence type="ECO:0000256" key="4">
    <source>
        <dbReference type="ARBA" id="ARBA00023136"/>
    </source>
</evidence>
<evidence type="ECO:0000256" key="7">
    <source>
        <dbReference type="SAM" id="Phobius"/>
    </source>
</evidence>
<comment type="similarity">
    <text evidence="5">Belongs to the anion channel-forming bestrophin (TC 1.A.46) family. Calcium-sensitive chloride channel subfamily.</text>
</comment>